<organism evidence="1 2">
    <name type="scientific">Pseudorhodobacter turbinis</name>
    <dbReference type="NCBI Taxonomy" id="2500533"/>
    <lineage>
        <taxon>Bacteria</taxon>
        <taxon>Pseudomonadati</taxon>
        <taxon>Pseudomonadota</taxon>
        <taxon>Alphaproteobacteria</taxon>
        <taxon>Rhodobacterales</taxon>
        <taxon>Paracoccaceae</taxon>
        <taxon>Pseudorhodobacter</taxon>
    </lineage>
</organism>
<reference evidence="1 2" key="1">
    <citation type="submission" date="2019-05" db="EMBL/GenBank/DDBJ databases">
        <title>Pseudorhodobacter turbinis sp. nov., isolated from the gut of the Korean turban shell.</title>
        <authorList>
            <person name="Jeong Y.-S."/>
            <person name="Kang W.-R."/>
            <person name="Bae J.-W."/>
        </authorList>
    </citation>
    <scope>NUCLEOTIDE SEQUENCE [LARGE SCALE GENOMIC DNA]</scope>
    <source>
        <strain evidence="1 2">S12M18</strain>
    </source>
</reference>
<gene>
    <name evidence="1" type="ORF">EOK75_09440</name>
</gene>
<name>A0A4P8EFP8_9RHOB</name>
<keyword evidence="2" id="KW-1185">Reference proteome</keyword>
<protein>
    <submittedName>
        <fullName evidence="1">Uncharacterized protein</fullName>
    </submittedName>
</protein>
<dbReference type="Proteomes" id="UP000298631">
    <property type="component" value="Chromosome"/>
</dbReference>
<accession>A0A4P8EFP8</accession>
<evidence type="ECO:0000313" key="2">
    <source>
        <dbReference type="Proteomes" id="UP000298631"/>
    </source>
</evidence>
<dbReference type="AlphaFoldDB" id="A0A4P8EFP8"/>
<sequence length="142" mass="15921">MMWPFTTKKTSFAGSAILPFKSGKAFFEYQCEVGIVDLKPKQGIVGLVKKVSLEPETNIQNATLQIASRDGGFETFSQTANGKGDRLVDGDIVIWVPLHPDPILASVYKNDKRSQWMGLIVARVAPEIDTQRSQFRFYCKYT</sequence>
<dbReference type="KEGG" id="pseb:EOK75_09440"/>
<evidence type="ECO:0000313" key="1">
    <source>
        <dbReference type="EMBL" id="QCO55940.1"/>
    </source>
</evidence>
<dbReference type="OrthoDB" id="8453770at2"/>
<dbReference type="EMBL" id="CP039964">
    <property type="protein sequence ID" value="QCO55940.1"/>
    <property type="molecule type" value="Genomic_DNA"/>
</dbReference>
<proteinExistence type="predicted"/>